<dbReference type="OrthoDB" id="9793465at2"/>
<dbReference type="EMBL" id="CP017831">
    <property type="protein sequence ID" value="AOZ95922.1"/>
    <property type="molecule type" value="Genomic_DNA"/>
</dbReference>
<gene>
    <name evidence="2" type="ORF">bhn_I0888</name>
</gene>
<name>A0A1D9P084_9FIRM</name>
<organism evidence="2 3">
    <name type="scientific">Butyrivibrio hungatei</name>
    <dbReference type="NCBI Taxonomy" id="185008"/>
    <lineage>
        <taxon>Bacteria</taxon>
        <taxon>Bacillati</taxon>
        <taxon>Bacillota</taxon>
        <taxon>Clostridia</taxon>
        <taxon>Lachnospirales</taxon>
        <taxon>Lachnospiraceae</taxon>
        <taxon>Butyrivibrio</taxon>
    </lineage>
</organism>
<comment type="similarity">
    <text evidence="1">Belongs to the asp23 family.</text>
</comment>
<proteinExistence type="inferred from homology"/>
<evidence type="ECO:0000313" key="2">
    <source>
        <dbReference type="EMBL" id="AOZ95922.1"/>
    </source>
</evidence>
<dbReference type="Proteomes" id="UP000179284">
    <property type="component" value="Chromosome I"/>
</dbReference>
<accession>A0A1D9P084</accession>
<reference evidence="3" key="1">
    <citation type="submission" date="2016-10" db="EMBL/GenBank/DDBJ databases">
        <title>The complete genome sequence of the rumen bacterium Butyrivibrio hungatei MB2003.</title>
        <authorList>
            <person name="Palevich N."/>
            <person name="Kelly W.J."/>
            <person name="Leahy S.C."/>
            <person name="Altermann E."/>
            <person name="Rakonjac J."/>
            <person name="Attwood G.T."/>
        </authorList>
    </citation>
    <scope>NUCLEOTIDE SEQUENCE [LARGE SCALE GENOMIC DNA]</scope>
    <source>
        <strain evidence="3">MB2003</strain>
    </source>
</reference>
<protein>
    <submittedName>
        <fullName evidence="2">Alkaline shock protein</fullName>
    </submittedName>
</protein>
<keyword evidence="3" id="KW-1185">Reference proteome</keyword>
<dbReference type="PANTHER" id="PTHR34297">
    <property type="entry name" value="HYPOTHETICAL CYTOSOLIC PROTEIN-RELATED"/>
    <property type="match status" value="1"/>
</dbReference>
<dbReference type="RefSeq" id="WP_071175651.1">
    <property type="nucleotide sequence ID" value="NZ_CP017831.1"/>
</dbReference>
<dbReference type="AlphaFoldDB" id="A0A1D9P084"/>
<evidence type="ECO:0000313" key="3">
    <source>
        <dbReference type="Proteomes" id="UP000179284"/>
    </source>
</evidence>
<evidence type="ECO:0000256" key="1">
    <source>
        <dbReference type="ARBA" id="ARBA00005721"/>
    </source>
</evidence>
<dbReference type="InterPro" id="IPR005531">
    <property type="entry name" value="Asp23"/>
</dbReference>
<sequence length="117" mass="12251">MGKEIAEVGSVKIADDVVARIAALAALEVEGVSAMAGNYTSDVLEKVSRKNLAKGAKVVVGQSEVKVDLALMMAYGFNIPATCQQAQTRVKASIENMTGLEVTDVNIRIAGITMPKA</sequence>
<dbReference type="Pfam" id="PF03780">
    <property type="entry name" value="Asp23"/>
    <property type="match status" value="1"/>
</dbReference>
<dbReference type="KEGG" id="bhu:bhn_I0888"/>